<dbReference type="EMBL" id="CP059833">
    <property type="protein sequence ID" value="QMV85047.1"/>
    <property type="molecule type" value="Genomic_DNA"/>
</dbReference>
<keyword evidence="1" id="KW-1133">Transmembrane helix</keyword>
<sequence length="155" mass="16537">MDTIMTALHILSAVLFLGPVTVATSTFHAKALAAHSGDDTARGAAKLLHNISSTYGMLSLLVPLLGVGVFMTDSAYLKQGQYHAAVGLSVVAWAVLFFLILPRQKKMLGALGLLDADEVPADTEIADWNKAKGQLSMFGGIFALLWFVTAILMFI</sequence>
<reference evidence="2 3" key="1">
    <citation type="submission" date="2020-07" db="EMBL/GenBank/DDBJ databases">
        <title>non toxigenic Corynebacterium sp. nov from a clinical source.</title>
        <authorList>
            <person name="Bernier A.-M."/>
            <person name="Bernard K."/>
        </authorList>
    </citation>
    <scope>NUCLEOTIDE SEQUENCE [LARGE SCALE GENOMIC DNA]</scope>
    <source>
        <strain evidence="3">NML 93-0612</strain>
    </source>
</reference>
<evidence type="ECO:0000256" key="1">
    <source>
        <dbReference type="SAM" id="Phobius"/>
    </source>
</evidence>
<organism evidence="2 3">
    <name type="scientific">Corynebacterium hindlerae</name>
    <dbReference type="NCBI Taxonomy" id="699041"/>
    <lineage>
        <taxon>Bacteria</taxon>
        <taxon>Bacillati</taxon>
        <taxon>Actinomycetota</taxon>
        <taxon>Actinomycetes</taxon>
        <taxon>Mycobacteriales</taxon>
        <taxon>Corynebacteriaceae</taxon>
        <taxon>Corynebacterium</taxon>
    </lineage>
</organism>
<accession>A0A7G5FEK6</accession>
<proteinExistence type="predicted"/>
<protein>
    <submittedName>
        <fullName evidence="2">DUF2269 domain-containing protein</fullName>
    </submittedName>
</protein>
<name>A0A7G5FEK6_9CORY</name>
<keyword evidence="1" id="KW-0472">Membrane</keyword>
<dbReference type="AlphaFoldDB" id="A0A7G5FEK6"/>
<feature type="transmembrane region" description="Helical" evidence="1">
    <location>
        <begin position="47"/>
        <end position="70"/>
    </location>
</feature>
<evidence type="ECO:0000313" key="2">
    <source>
        <dbReference type="EMBL" id="QMV85047.1"/>
    </source>
</evidence>
<keyword evidence="1" id="KW-0812">Transmembrane</keyword>
<feature type="transmembrane region" description="Helical" evidence="1">
    <location>
        <begin position="135"/>
        <end position="154"/>
    </location>
</feature>
<evidence type="ECO:0000313" key="3">
    <source>
        <dbReference type="Proteomes" id="UP000515570"/>
    </source>
</evidence>
<dbReference type="Proteomes" id="UP000515570">
    <property type="component" value="Chromosome"/>
</dbReference>
<gene>
    <name evidence="2" type="ORF">HW450_12055</name>
</gene>
<keyword evidence="3" id="KW-1185">Reference proteome</keyword>
<dbReference type="RefSeq" id="WP_182385854.1">
    <property type="nucleotide sequence ID" value="NZ_CP059833.1"/>
</dbReference>
<feature type="transmembrane region" description="Helical" evidence="1">
    <location>
        <begin position="82"/>
        <end position="101"/>
    </location>
</feature>